<keyword evidence="2" id="KW-0479">Metal-binding</keyword>
<evidence type="ECO:0000313" key="10">
    <source>
        <dbReference type="Proteomes" id="UP000076837"/>
    </source>
</evidence>
<keyword evidence="4" id="KW-0863">Zinc-finger</keyword>
<dbReference type="GO" id="GO:0005634">
    <property type="term" value="C:nucleus"/>
    <property type="evidence" value="ECO:0007669"/>
    <property type="project" value="UniProtKB-SubCell"/>
</dbReference>
<evidence type="ECO:0000256" key="7">
    <source>
        <dbReference type="SAM" id="MobiDB-lite"/>
    </source>
</evidence>
<dbReference type="GO" id="GO:0006351">
    <property type="term" value="P:DNA-templated transcription"/>
    <property type="evidence" value="ECO:0007669"/>
    <property type="project" value="InterPro"/>
</dbReference>
<dbReference type="EMBL" id="JYNV01000021">
    <property type="protein sequence ID" value="KZM28336.1"/>
    <property type="molecule type" value="Genomic_DNA"/>
</dbReference>
<keyword evidence="3" id="KW-0677">Repeat</keyword>
<dbReference type="InterPro" id="IPR007219">
    <property type="entry name" value="XnlR_reg_dom"/>
</dbReference>
<evidence type="ECO:0000256" key="6">
    <source>
        <dbReference type="ARBA" id="ARBA00023242"/>
    </source>
</evidence>
<dbReference type="STRING" id="5454.A0A163M2B1"/>
<name>A0A163M2B1_DIDRA</name>
<feature type="region of interest" description="Disordered" evidence="7">
    <location>
        <begin position="1"/>
        <end position="37"/>
    </location>
</feature>
<comment type="subcellular location">
    <subcellularLocation>
        <location evidence="1">Nucleus</location>
    </subcellularLocation>
</comment>
<gene>
    <name evidence="9" type="ORF">ST47_g512</name>
</gene>
<reference evidence="9 10" key="1">
    <citation type="journal article" date="2016" name="Sci. Rep.">
        <title>Draft genome sequencing and secretome analysis of fungal phytopathogen Ascochyta rabiei provides insight into the necrotrophic effector repertoire.</title>
        <authorList>
            <person name="Verma S."/>
            <person name="Gazara R.K."/>
            <person name="Nizam S."/>
            <person name="Parween S."/>
            <person name="Chattopadhyay D."/>
            <person name="Verma P.K."/>
        </authorList>
    </citation>
    <scope>NUCLEOTIDE SEQUENCE [LARGE SCALE GENOMIC DNA]</scope>
    <source>
        <strain evidence="9 10">ArDII</strain>
    </source>
</reference>
<keyword evidence="5" id="KW-0862">Zinc</keyword>
<dbReference type="GO" id="GO:0000978">
    <property type="term" value="F:RNA polymerase II cis-regulatory region sequence-specific DNA binding"/>
    <property type="evidence" value="ECO:0007669"/>
    <property type="project" value="InterPro"/>
</dbReference>
<evidence type="ECO:0000256" key="3">
    <source>
        <dbReference type="ARBA" id="ARBA00022737"/>
    </source>
</evidence>
<evidence type="ECO:0000256" key="5">
    <source>
        <dbReference type="ARBA" id="ARBA00022833"/>
    </source>
</evidence>
<sequence>MKSTTDPASMDRSERQRVARAYPHPKRRQSESESQHNLTFDTTVSLAAATIEPTVGSLPSVNAATPDFMQLDFFDPPKTNGLDCEQDSMDWFSVDLDVGFWPPTLDLQAENQFLQDICSAVPPVSNAYQDVPYTSTCTAPTAGSDIADLLKNTHAPVLDKDAVDVRQYVPTSIEVDAPLSFPNIETSSLRQAGLEDFAHVDALSADKLDAVHQLLNDVQTKPHYPLFDNINMPPPAILNAWVQLYFEYFHPTFPVLHKATFASPETQPLLILTVAAIGAQFSNLSNSLACARSLTELVRRISSRECEFQNKHGRTVWMTQVVMLNALARSYSGEKRALEVSEILQAVPVALARRKGLLDDVLTHERMSQLQAPLHQTWRLWIMEEERRRTGFAVWLVDSAFRSNFNLTTVMDARELRNSLPQAEQRWSANSAQSWASYPPGLGSGRTQYLAQVIDNDEYISTWLKTGTLGKFVLLQDLMDRVRPTRSNSQALSAPSSEGAHAEQVLKDILLLLQQEQDTPVEDLRALTAQQATCLAALMTSSGPTMDLTTVALNQIYNRTTNQELSRIAQAWREAPCQGREAVAHAAHLFELIRNNHTTHFSMPSYLLNAVLVLWSYSFLFENPEVTDFAIEQDLQTSVALGTTTVGSLQVQQWISDARGRVKLPSIASLLSRQGRRKLLEHAMVVMGSLKSWGISKSYLQLLKRLQASEIIS</sequence>
<dbReference type="AlphaFoldDB" id="A0A163M2B1"/>
<proteinExistence type="predicted"/>
<dbReference type="InterPro" id="IPR051059">
    <property type="entry name" value="VerF-like"/>
</dbReference>
<comment type="caution">
    <text evidence="9">The sequence shown here is derived from an EMBL/GenBank/DDBJ whole genome shotgun (WGS) entry which is preliminary data.</text>
</comment>
<evidence type="ECO:0000256" key="1">
    <source>
        <dbReference type="ARBA" id="ARBA00004123"/>
    </source>
</evidence>
<keyword evidence="10" id="KW-1185">Reference proteome</keyword>
<evidence type="ECO:0000256" key="4">
    <source>
        <dbReference type="ARBA" id="ARBA00022771"/>
    </source>
</evidence>
<dbReference type="CDD" id="cd12148">
    <property type="entry name" value="fungal_TF_MHR"/>
    <property type="match status" value="1"/>
</dbReference>
<accession>A0A163M2B1</accession>
<evidence type="ECO:0000256" key="2">
    <source>
        <dbReference type="ARBA" id="ARBA00022723"/>
    </source>
</evidence>
<dbReference type="Pfam" id="PF04082">
    <property type="entry name" value="Fungal_trans"/>
    <property type="match status" value="1"/>
</dbReference>
<dbReference type="GO" id="GO:0000785">
    <property type="term" value="C:chromatin"/>
    <property type="evidence" value="ECO:0007669"/>
    <property type="project" value="TreeGrafter"/>
</dbReference>
<dbReference type="PANTHER" id="PTHR40626:SF11">
    <property type="entry name" value="ZINC FINGER PROTEIN YPR022C"/>
    <property type="match status" value="1"/>
</dbReference>
<dbReference type="OrthoDB" id="654211at2759"/>
<evidence type="ECO:0000313" key="9">
    <source>
        <dbReference type="EMBL" id="KZM28336.1"/>
    </source>
</evidence>
<dbReference type="PANTHER" id="PTHR40626">
    <property type="entry name" value="MIP31509P"/>
    <property type="match status" value="1"/>
</dbReference>
<keyword evidence="6" id="KW-0539">Nucleus</keyword>
<feature type="domain" description="Xylanolytic transcriptional activator regulatory" evidence="8">
    <location>
        <begin position="243"/>
        <end position="437"/>
    </location>
</feature>
<dbReference type="GO" id="GO:0000981">
    <property type="term" value="F:DNA-binding transcription factor activity, RNA polymerase II-specific"/>
    <property type="evidence" value="ECO:0007669"/>
    <property type="project" value="InterPro"/>
</dbReference>
<organism evidence="9 10">
    <name type="scientific">Didymella rabiei</name>
    <name type="common">Chickpea ascochyta blight fungus</name>
    <name type="synonym">Mycosphaerella rabiei</name>
    <dbReference type="NCBI Taxonomy" id="5454"/>
    <lineage>
        <taxon>Eukaryota</taxon>
        <taxon>Fungi</taxon>
        <taxon>Dikarya</taxon>
        <taxon>Ascomycota</taxon>
        <taxon>Pezizomycotina</taxon>
        <taxon>Dothideomycetes</taxon>
        <taxon>Pleosporomycetidae</taxon>
        <taxon>Pleosporales</taxon>
        <taxon>Pleosporineae</taxon>
        <taxon>Didymellaceae</taxon>
        <taxon>Ascochyta</taxon>
    </lineage>
</organism>
<evidence type="ECO:0000259" key="8">
    <source>
        <dbReference type="Pfam" id="PF04082"/>
    </source>
</evidence>
<protein>
    <submittedName>
        <fullName evidence="9">DNA binding</fullName>
    </submittedName>
</protein>
<dbReference type="Proteomes" id="UP000076837">
    <property type="component" value="Unassembled WGS sequence"/>
</dbReference>
<dbReference type="GO" id="GO:0008270">
    <property type="term" value="F:zinc ion binding"/>
    <property type="evidence" value="ECO:0007669"/>
    <property type="project" value="UniProtKB-KW"/>
</dbReference>